<feature type="transmembrane region" description="Helical" evidence="1">
    <location>
        <begin position="46"/>
        <end position="70"/>
    </location>
</feature>
<feature type="transmembrane region" description="Helical" evidence="1">
    <location>
        <begin position="14"/>
        <end position="34"/>
    </location>
</feature>
<gene>
    <name evidence="2" type="ORF">JGB26_37380</name>
</gene>
<evidence type="ECO:0000313" key="3">
    <source>
        <dbReference type="Proteomes" id="UP000634780"/>
    </source>
</evidence>
<dbReference type="Proteomes" id="UP000634780">
    <property type="component" value="Unassembled WGS sequence"/>
</dbReference>
<feature type="transmembrane region" description="Helical" evidence="1">
    <location>
        <begin position="76"/>
        <end position="104"/>
    </location>
</feature>
<evidence type="ECO:0000256" key="1">
    <source>
        <dbReference type="SAM" id="Phobius"/>
    </source>
</evidence>
<comment type="caution">
    <text evidence="2">The sequence shown here is derived from an EMBL/GenBank/DDBJ whole genome shotgun (WGS) entry which is preliminary data.</text>
</comment>
<sequence>MSAFVEASMGFPTAVFTAALVVVVVFWLLVAAGVTESDGFDADTSLSAWGLGGAPATVAVSFMTVLSWFLSLSASVLSSAVALSGTVRFVAGAVALIAVPLLAWRVTRVAVRPFARFFPDEPGPSRQDFIGSVCSIRTGRVDADFGQAEVAARDGSTAVVQVRQYGTDSLSRGSTGLLYAYDDTGEFFWVAPYDAALDPQPHPHRD</sequence>
<keyword evidence="1" id="KW-1133">Transmembrane helix</keyword>
<reference evidence="2 3" key="1">
    <citation type="submission" date="2020-12" db="EMBL/GenBank/DDBJ databases">
        <title>Streptomyces typhae sp. nov., a novel endophytic actinomycete isolated from the root of cattail pollen (Typha angustifolia L.).</title>
        <authorList>
            <person name="Peng C."/>
            <person name="Liu C."/>
        </authorList>
    </citation>
    <scope>NUCLEOTIDE SEQUENCE [LARGE SCALE GENOMIC DNA]</scope>
    <source>
        <strain evidence="2 3">JCM 4753</strain>
    </source>
</reference>
<organism evidence="2 3">
    <name type="scientific">Streptomyces flavofungini</name>
    <dbReference type="NCBI Taxonomy" id="68200"/>
    <lineage>
        <taxon>Bacteria</taxon>
        <taxon>Bacillati</taxon>
        <taxon>Actinomycetota</taxon>
        <taxon>Actinomycetes</taxon>
        <taxon>Kitasatosporales</taxon>
        <taxon>Streptomycetaceae</taxon>
        <taxon>Streptomyces</taxon>
    </lineage>
</organism>
<keyword evidence="1" id="KW-0472">Membrane</keyword>
<evidence type="ECO:0008006" key="4">
    <source>
        <dbReference type="Google" id="ProtNLM"/>
    </source>
</evidence>
<name>A0ABS0XHI2_9ACTN</name>
<evidence type="ECO:0000313" key="2">
    <source>
        <dbReference type="EMBL" id="MBJ3812681.1"/>
    </source>
</evidence>
<keyword evidence="1" id="KW-0812">Transmembrane</keyword>
<keyword evidence="3" id="KW-1185">Reference proteome</keyword>
<protein>
    <recommendedName>
        <fullName evidence="4">DUF1449 family protein</fullName>
    </recommendedName>
</protein>
<accession>A0ABS0XHI2</accession>
<dbReference type="RefSeq" id="WP_190120558.1">
    <property type="nucleotide sequence ID" value="NZ_BMVR01000027.1"/>
</dbReference>
<proteinExistence type="predicted"/>
<dbReference type="EMBL" id="JAEKOZ010000041">
    <property type="protein sequence ID" value="MBJ3812681.1"/>
    <property type="molecule type" value="Genomic_DNA"/>
</dbReference>